<feature type="transmembrane region" description="Helical" evidence="9">
    <location>
        <begin position="867"/>
        <end position="889"/>
    </location>
</feature>
<sequence>MHWHRNSRVQNSLALVLATVLWFSLQWTPTHQIGYDSTVAGEHDGDAPNSSICRRALANVTNNTARCWIARNFRGCQFDSGFFPYLVFQYCTFGERIIPTVFMILWLVVLLGAFATIADSFFSPSLIALARAMRMSQNLAGVTLLAFGNGAPDVFSAVTAITTGDPDAPDEGLGLGFLLGSGLLVNTITAGLVFIIRPFKMSRRPFLKDSFFYLSAVTWSASILIRRRLYYADAIGFLVFYMVYVFTTWIGGTLFRRQREAERLHGSGNFWPPFLQRFISGYHNCSAFIRTRFLHGVKCVCPVVGQLKSKMSADEKSNRGVTGYGTSNTIETNMETSGSRHRSDTKSSDNTATSQTNFPQPMGNGTVVKGKSFVSDQPEKPNLQALNKPVIQITSPQLDDSLDHVNYMYDETLSAMDLAERESKVTGPDSLMPMNLLQPNEGPRQRASSVGSSGADPSRRRFSSSTPGNSALTRERCRRTQSVNRRRASVRMSAVGYELPYMVRWIIANRELEEKDLGVQNDSRKSQKWLHGDTEDGRSSVYPVTSWDSRTDGYASSFGSRKLSRVGSSTASPLRVPSPTTTAATTEDDAIFKSTSIPTRKITLDLVPRSAEKPVRLEDSVGVQEITEIDRVEEQMEEKLSKWASKSMWHHFVYYMIPVDIETWSETSWLSKFLQVLQTPIFMIFRITIPTVLEELLDESVENEVVIIKDERKDVSRTMRPVAEEPEPEYENEPIPNEQSVVSEGQESTELDFEAMHGWCKPLNVLQCVIVPTLWPLLLTSNGRCIGMLPIGNSSVPLFVPFTLTGLAIAIAVHFTSTWQLPPRFYHRPFFATLGFITSIIWIYALAHELVNSLETLGIVWEISEAILGLSIMALASSIGDIMANCLLARNGYPRIAYAACVGSPLFNLLIGAGMSYTIKIGRSGDGFANLSFTLTQAVLFSCLITILVCNIVIALVCKFHFRRPYGFFLVFVYLVFVTVAILIEVDVIVSPQNWRLATGTE</sequence>
<feature type="compositionally biased region" description="Polar residues" evidence="8">
    <location>
        <begin position="324"/>
        <end position="337"/>
    </location>
</feature>
<dbReference type="InterPro" id="IPR051359">
    <property type="entry name" value="CaCA_antiporter"/>
</dbReference>
<feature type="transmembrane region" description="Helical" evidence="9">
    <location>
        <begin position="939"/>
        <end position="958"/>
    </location>
</feature>
<feature type="compositionally biased region" description="Polar residues" evidence="8">
    <location>
        <begin position="463"/>
        <end position="472"/>
    </location>
</feature>
<feature type="transmembrane region" description="Helical" evidence="9">
    <location>
        <begin position="798"/>
        <end position="817"/>
    </location>
</feature>
<evidence type="ECO:0000256" key="10">
    <source>
        <dbReference type="SAM" id="SignalP"/>
    </source>
</evidence>
<keyword evidence="3" id="KW-0050">Antiport</keyword>
<feature type="transmembrane region" description="Helical" evidence="9">
    <location>
        <begin position="235"/>
        <end position="255"/>
    </location>
</feature>
<evidence type="ECO:0000256" key="8">
    <source>
        <dbReference type="SAM" id="MobiDB-lite"/>
    </source>
</evidence>
<dbReference type="EMBL" id="LUCM01008725">
    <property type="protein sequence ID" value="KAA0187988.1"/>
    <property type="molecule type" value="Genomic_DNA"/>
</dbReference>
<evidence type="ECO:0000256" key="6">
    <source>
        <dbReference type="ARBA" id="ARBA00022989"/>
    </source>
</evidence>
<proteinExistence type="predicted"/>
<feature type="transmembrane region" description="Helical" evidence="9">
    <location>
        <begin position="97"/>
        <end position="118"/>
    </location>
</feature>
<name>A0A8E0RMN2_9TREM</name>
<accession>A0A8E0RMN2</accession>
<evidence type="ECO:0000256" key="4">
    <source>
        <dbReference type="ARBA" id="ARBA00022568"/>
    </source>
</evidence>
<feature type="region of interest" description="Disordered" evidence="8">
    <location>
        <begin position="425"/>
        <end position="488"/>
    </location>
</feature>
<dbReference type="GO" id="GO:0005432">
    <property type="term" value="F:calcium:sodium antiporter activity"/>
    <property type="evidence" value="ECO:0007669"/>
    <property type="project" value="TreeGrafter"/>
</dbReference>
<feature type="compositionally biased region" description="Basic residues" evidence="8">
    <location>
        <begin position="476"/>
        <end position="488"/>
    </location>
</feature>
<keyword evidence="2" id="KW-0813">Transport</keyword>
<protein>
    <submittedName>
        <fullName evidence="12">Sodium/potassium/calcium exchanger 6 mitochondrial</fullName>
    </submittedName>
</protein>
<keyword evidence="4" id="KW-0106">Calcium</keyword>
<evidence type="ECO:0000256" key="5">
    <source>
        <dbReference type="ARBA" id="ARBA00022692"/>
    </source>
</evidence>
<feature type="region of interest" description="Disordered" evidence="8">
    <location>
        <begin position="315"/>
        <end position="387"/>
    </location>
</feature>
<dbReference type="Pfam" id="PF01699">
    <property type="entry name" value="Na_Ca_ex"/>
    <property type="match status" value="2"/>
</dbReference>
<feature type="signal peptide" evidence="10">
    <location>
        <begin position="1"/>
        <end position="32"/>
    </location>
</feature>
<evidence type="ECO:0000313" key="12">
    <source>
        <dbReference type="EMBL" id="KAA0187988.1"/>
    </source>
</evidence>
<organism evidence="12 13">
    <name type="scientific">Fasciolopsis buskii</name>
    <dbReference type="NCBI Taxonomy" id="27845"/>
    <lineage>
        <taxon>Eukaryota</taxon>
        <taxon>Metazoa</taxon>
        <taxon>Spiralia</taxon>
        <taxon>Lophotrochozoa</taxon>
        <taxon>Platyhelminthes</taxon>
        <taxon>Trematoda</taxon>
        <taxon>Digenea</taxon>
        <taxon>Plagiorchiida</taxon>
        <taxon>Echinostomata</taxon>
        <taxon>Echinostomatoidea</taxon>
        <taxon>Fasciolidae</taxon>
        <taxon>Fasciolopsis</taxon>
    </lineage>
</organism>
<dbReference type="AlphaFoldDB" id="A0A8E0RMN2"/>
<keyword evidence="4" id="KW-0406">Ion transport</keyword>
<keyword evidence="10" id="KW-0732">Signal</keyword>
<evidence type="ECO:0000259" key="11">
    <source>
        <dbReference type="Pfam" id="PF01699"/>
    </source>
</evidence>
<feature type="transmembrane region" description="Helical" evidence="9">
    <location>
        <begin position="139"/>
        <end position="161"/>
    </location>
</feature>
<feature type="domain" description="Sodium/calcium exchanger membrane region" evidence="11">
    <location>
        <begin position="832"/>
        <end position="982"/>
    </location>
</feature>
<feature type="transmembrane region" description="Helical" evidence="9">
    <location>
        <begin position="173"/>
        <end position="199"/>
    </location>
</feature>
<keyword evidence="6 9" id="KW-1133">Transmembrane helix</keyword>
<feature type="chain" id="PRO_5034200289" evidence="10">
    <location>
        <begin position="33"/>
        <end position="1002"/>
    </location>
</feature>
<dbReference type="InterPro" id="IPR004837">
    <property type="entry name" value="NaCa_Exmemb"/>
</dbReference>
<feature type="transmembrane region" description="Helical" evidence="9">
    <location>
        <begin position="965"/>
        <end position="984"/>
    </location>
</feature>
<evidence type="ECO:0000256" key="9">
    <source>
        <dbReference type="SAM" id="Phobius"/>
    </source>
</evidence>
<comment type="subcellular location">
    <subcellularLocation>
        <location evidence="1">Membrane</location>
        <topology evidence="1">Multi-pass membrane protein</topology>
    </subcellularLocation>
</comment>
<evidence type="ECO:0000256" key="7">
    <source>
        <dbReference type="ARBA" id="ARBA00023136"/>
    </source>
</evidence>
<dbReference type="PANTHER" id="PTHR12266">
    <property type="entry name" value="NA+/CA2+ K+ INDEPENDENT EXCHANGER"/>
    <property type="match status" value="1"/>
</dbReference>
<feature type="transmembrane region" description="Helical" evidence="9">
    <location>
        <begin position="896"/>
        <end position="919"/>
    </location>
</feature>
<keyword evidence="4" id="KW-0109">Calcium transport</keyword>
<feature type="transmembrane region" description="Helical" evidence="9">
    <location>
        <begin position="829"/>
        <end position="847"/>
    </location>
</feature>
<dbReference type="Proteomes" id="UP000728185">
    <property type="component" value="Unassembled WGS sequence"/>
</dbReference>
<dbReference type="InterPro" id="IPR044880">
    <property type="entry name" value="NCX_ion-bd_dom_sf"/>
</dbReference>
<dbReference type="GO" id="GO:0006874">
    <property type="term" value="P:intracellular calcium ion homeostasis"/>
    <property type="evidence" value="ECO:0007669"/>
    <property type="project" value="TreeGrafter"/>
</dbReference>
<keyword evidence="5 9" id="KW-0812">Transmembrane</keyword>
<evidence type="ECO:0000256" key="1">
    <source>
        <dbReference type="ARBA" id="ARBA00004141"/>
    </source>
</evidence>
<evidence type="ECO:0000256" key="2">
    <source>
        <dbReference type="ARBA" id="ARBA00022448"/>
    </source>
</evidence>
<feature type="region of interest" description="Disordered" evidence="8">
    <location>
        <begin position="718"/>
        <end position="740"/>
    </location>
</feature>
<reference evidence="12" key="1">
    <citation type="submission" date="2019-05" db="EMBL/GenBank/DDBJ databases">
        <title>Annotation for the trematode Fasciolopsis buski.</title>
        <authorList>
            <person name="Choi Y.-J."/>
        </authorList>
    </citation>
    <scope>NUCLEOTIDE SEQUENCE</scope>
    <source>
        <strain evidence="12">HT</strain>
        <tissue evidence="12">Whole worm</tissue>
    </source>
</reference>
<gene>
    <name evidence="12" type="ORF">FBUS_04296</name>
</gene>
<evidence type="ECO:0000313" key="13">
    <source>
        <dbReference type="Proteomes" id="UP000728185"/>
    </source>
</evidence>
<comment type="caution">
    <text evidence="12">The sequence shown here is derived from an EMBL/GenBank/DDBJ whole genome shotgun (WGS) entry which is preliminary data.</text>
</comment>
<feature type="domain" description="Sodium/calcium exchanger membrane region" evidence="11">
    <location>
        <begin position="105"/>
        <end position="249"/>
    </location>
</feature>
<keyword evidence="7 9" id="KW-0472">Membrane</keyword>
<dbReference type="PANTHER" id="PTHR12266:SF0">
    <property type="entry name" value="MITOCHONDRIAL SODIUM_CALCIUM EXCHANGER PROTEIN"/>
    <property type="match status" value="1"/>
</dbReference>
<feature type="compositionally biased region" description="Polar residues" evidence="8">
    <location>
        <begin position="348"/>
        <end position="359"/>
    </location>
</feature>
<keyword evidence="13" id="KW-1185">Reference proteome</keyword>
<dbReference type="OrthoDB" id="407410at2759"/>
<evidence type="ECO:0000256" key="3">
    <source>
        <dbReference type="ARBA" id="ARBA00022449"/>
    </source>
</evidence>
<dbReference type="Gene3D" id="1.20.1420.30">
    <property type="entry name" value="NCX, central ion-binding region"/>
    <property type="match status" value="2"/>
</dbReference>
<dbReference type="GO" id="GO:0016020">
    <property type="term" value="C:membrane"/>
    <property type="evidence" value="ECO:0007669"/>
    <property type="project" value="UniProtKB-SubCell"/>
</dbReference>